<dbReference type="NCBIfam" id="TIGR00121">
    <property type="entry name" value="birA_ligase"/>
    <property type="match status" value="1"/>
</dbReference>
<protein>
    <submittedName>
        <fullName evidence="5">Biotin--[acetyl-CoA-carboxylase] ligase</fullName>
    </submittedName>
</protein>
<dbReference type="GeneID" id="68572542"/>
<evidence type="ECO:0000313" key="6">
    <source>
        <dbReference type="Proteomes" id="UP001500194"/>
    </source>
</evidence>
<dbReference type="PANTHER" id="PTHR12835">
    <property type="entry name" value="BIOTIN PROTEIN LIGASE"/>
    <property type="match status" value="1"/>
</dbReference>
<dbReference type="InterPro" id="IPR003142">
    <property type="entry name" value="BPL_C"/>
</dbReference>
<dbReference type="SUPFAM" id="SSF55681">
    <property type="entry name" value="Class II aaRS and biotin synthetases"/>
    <property type="match status" value="1"/>
</dbReference>
<keyword evidence="3" id="KW-0067">ATP-binding</keyword>
<dbReference type="HAMAP" id="MF_00978">
    <property type="entry name" value="Bifunct_BirA"/>
    <property type="match status" value="1"/>
</dbReference>
<dbReference type="InterPro" id="IPR008988">
    <property type="entry name" value="Transcriptional_repressor_C"/>
</dbReference>
<gene>
    <name evidence="5" type="ORF">GCM10009019_03440</name>
</gene>
<comment type="caution">
    <text evidence="5">The sequence shown here is derived from an EMBL/GenBank/DDBJ whole genome shotgun (WGS) entry which is preliminary data.</text>
</comment>
<dbReference type="AlphaFoldDB" id="A0AAV3T063"/>
<evidence type="ECO:0000256" key="1">
    <source>
        <dbReference type="ARBA" id="ARBA00022598"/>
    </source>
</evidence>
<dbReference type="InterPro" id="IPR036390">
    <property type="entry name" value="WH_DNA-bd_sf"/>
</dbReference>
<dbReference type="InterPro" id="IPR036388">
    <property type="entry name" value="WH-like_DNA-bd_sf"/>
</dbReference>
<dbReference type="InterPro" id="IPR030855">
    <property type="entry name" value="Bifunct_BirA"/>
</dbReference>
<dbReference type="Pfam" id="PF03099">
    <property type="entry name" value="BPL_LplA_LipB"/>
    <property type="match status" value="1"/>
</dbReference>
<dbReference type="CDD" id="cd16442">
    <property type="entry name" value="BPL"/>
    <property type="match status" value="1"/>
</dbReference>
<dbReference type="PROSITE" id="PS51733">
    <property type="entry name" value="BPL_LPL_CATALYTIC"/>
    <property type="match status" value="1"/>
</dbReference>
<dbReference type="CDD" id="cd00090">
    <property type="entry name" value="HTH_ARSR"/>
    <property type="match status" value="1"/>
</dbReference>
<dbReference type="SUPFAM" id="SSF50037">
    <property type="entry name" value="C-terminal domain of transcriptional repressors"/>
    <property type="match status" value="1"/>
</dbReference>
<keyword evidence="2" id="KW-0547">Nucleotide-binding</keyword>
<dbReference type="EMBL" id="BAAADU010000002">
    <property type="protein sequence ID" value="GAA0644743.1"/>
    <property type="molecule type" value="Genomic_DNA"/>
</dbReference>
<dbReference type="InterPro" id="IPR004408">
    <property type="entry name" value="Biotin_CoA_COase_ligase"/>
</dbReference>
<keyword evidence="6" id="KW-1185">Reference proteome</keyword>
<proteinExistence type="inferred from homology"/>
<evidence type="ECO:0000256" key="2">
    <source>
        <dbReference type="ARBA" id="ARBA00022741"/>
    </source>
</evidence>
<name>A0AAV3T063_9EURY</name>
<evidence type="ECO:0000256" key="3">
    <source>
        <dbReference type="ARBA" id="ARBA00022840"/>
    </source>
</evidence>
<evidence type="ECO:0000259" key="4">
    <source>
        <dbReference type="PROSITE" id="PS51733"/>
    </source>
</evidence>
<dbReference type="Gene3D" id="3.30.930.10">
    <property type="entry name" value="Bira Bifunctional Protein, Domain 2"/>
    <property type="match status" value="1"/>
</dbReference>
<dbReference type="GO" id="GO:0005737">
    <property type="term" value="C:cytoplasm"/>
    <property type="evidence" value="ECO:0007669"/>
    <property type="project" value="TreeGrafter"/>
</dbReference>
<organism evidence="5 6">
    <name type="scientific">Salarchaeum japonicum</name>
    <dbReference type="NCBI Taxonomy" id="555573"/>
    <lineage>
        <taxon>Archaea</taxon>
        <taxon>Methanobacteriati</taxon>
        <taxon>Methanobacteriota</taxon>
        <taxon>Stenosarchaea group</taxon>
        <taxon>Halobacteria</taxon>
        <taxon>Halobacteriales</taxon>
        <taxon>Halobacteriaceae</taxon>
    </lineage>
</organism>
<reference evidence="5 6" key="1">
    <citation type="journal article" date="2019" name="Int. J. Syst. Evol. Microbiol.">
        <title>The Global Catalogue of Microorganisms (GCM) 10K type strain sequencing project: providing services to taxonomists for standard genome sequencing and annotation.</title>
        <authorList>
            <consortium name="The Broad Institute Genomics Platform"/>
            <consortium name="The Broad Institute Genome Sequencing Center for Infectious Disease"/>
            <person name="Wu L."/>
            <person name="Ma J."/>
        </authorList>
    </citation>
    <scope>NUCLEOTIDE SEQUENCE [LARGE SCALE GENOMIC DNA]</scope>
    <source>
        <strain evidence="5 6">JCM 16327</strain>
    </source>
</reference>
<dbReference type="Pfam" id="PF02237">
    <property type="entry name" value="BPL_C"/>
    <property type="match status" value="1"/>
</dbReference>
<dbReference type="GO" id="GO:0006355">
    <property type="term" value="P:regulation of DNA-templated transcription"/>
    <property type="evidence" value="ECO:0007669"/>
    <property type="project" value="InterPro"/>
</dbReference>
<dbReference type="Gene3D" id="2.30.30.100">
    <property type="match status" value="1"/>
</dbReference>
<dbReference type="RefSeq" id="WP_227261938.1">
    <property type="nucleotide sequence ID" value="NZ_BAAADU010000002.1"/>
</dbReference>
<dbReference type="Proteomes" id="UP001500194">
    <property type="component" value="Unassembled WGS sequence"/>
</dbReference>
<dbReference type="Gene3D" id="1.10.10.10">
    <property type="entry name" value="Winged helix-like DNA-binding domain superfamily/Winged helix DNA-binding domain"/>
    <property type="match status" value="1"/>
</dbReference>
<dbReference type="GO" id="GO:0005524">
    <property type="term" value="F:ATP binding"/>
    <property type="evidence" value="ECO:0007669"/>
    <property type="project" value="UniProtKB-KW"/>
</dbReference>
<dbReference type="InterPro" id="IPR004143">
    <property type="entry name" value="BPL_LPL_catalytic"/>
</dbReference>
<accession>A0AAV3T063</accession>
<feature type="domain" description="BPL/LPL catalytic" evidence="4">
    <location>
        <begin position="62"/>
        <end position="245"/>
    </location>
</feature>
<dbReference type="InterPro" id="IPR045864">
    <property type="entry name" value="aa-tRNA-synth_II/BPL/LPL"/>
</dbReference>
<dbReference type="Pfam" id="PF08279">
    <property type="entry name" value="HTH_11"/>
    <property type="match status" value="1"/>
</dbReference>
<dbReference type="GO" id="GO:0004077">
    <property type="term" value="F:biotin--[biotin carboxyl-carrier protein] ligase activity"/>
    <property type="evidence" value="ECO:0007669"/>
    <property type="project" value="InterPro"/>
</dbReference>
<dbReference type="InterPro" id="IPR013196">
    <property type="entry name" value="HTH_11"/>
</dbReference>
<dbReference type="SUPFAM" id="SSF46785">
    <property type="entry name" value="Winged helix' DNA-binding domain"/>
    <property type="match status" value="1"/>
</dbReference>
<keyword evidence="1 5" id="KW-0436">Ligase</keyword>
<sequence>MTDTRQAVLAALADGPATGPALADRLGVSRAAVWKHVEALRDEGFGVESTDDGYELTEVPEYGADAVAFGLDAPFAVEYHDTVASTNDRARELATDGRENVVVLADRQVGGRGRRDRAWESPSGGVWMSVVLRPDIPPARAPLLTLAMAVAVTDAARAHGVDATIKWPNDVLVSDGKLAGILTEMEGESGRVSWVVVGAGVNANVDPTDLSEGATSLRNEAGPVERRVFVQRVLERFDALRGDLDGVLAAWRERTSTLGRRVRVHLPDGDLVGEAVDVTETGALVVESEGERRVVHAGDCEHLRPV</sequence>
<dbReference type="PANTHER" id="PTHR12835:SF5">
    <property type="entry name" value="BIOTIN--PROTEIN LIGASE"/>
    <property type="match status" value="1"/>
</dbReference>
<dbReference type="InterPro" id="IPR011991">
    <property type="entry name" value="ArsR-like_HTH"/>
</dbReference>
<evidence type="ECO:0000313" key="5">
    <source>
        <dbReference type="EMBL" id="GAA0644743.1"/>
    </source>
</evidence>